<keyword evidence="2" id="KW-0732">Signal</keyword>
<keyword evidence="4" id="KW-1185">Reference proteome</keyword>
<feature type="chain" id="PRO_5044797980" evidence="2">
    <location>
        <begin position="21"/>
        <end position="220"/>
    </location>
</feature>
<accession>A0ABC8UX50</accession>
<feature type="signal peptide" evidence="2">
    <location>
        <begin position="1"/>
        <end position="20"/>
    </location>
</feature>
<evidence type="ECO:0000256" key="1">
    <source>
        <dbReference type="SAM" id="MobiDB-lite"/>
    </source>
</evidence>
<organism evidence="3 4">
    <name type="scientific">Ilex paraguariensis</name>
    <name type="common">yerba mate</name>
    <dbReference type="NCBI Taxonomy" id="185542"/>
    <lineage>
        <taxon>Eukaryota</taxon>
        <taxon>Viridiplantae</taxon>
        <taxon>Streptophyta</taxon>
        <taxon>Embryophyta</taxon>
        <taxon>Tracheophyta</taxon>
        <taxon>Spermatophyta</taxon>
        <taxon>Magnoliopsida</taxon>
        <taxon>eudicotyledons</taxon>
        <taxon>Gunneridae</taxon>
        <taxon>Pentapetalae</taxon>
        <taxon>asterids</taxon>
        <taxon>campanulids</taxon>
        <taxon>Aquifoliales</taxon>
        <taxon>Aquifoliaceae</taxon>
        <taxon>Ilex</taxon>
    </lineage>
</organism>
<proteinExistence type="predicted"/>
<feature type="region of interest" description="Disordered" evidence="1">
    <location>
        <begin position="128"/>
        <end position="149"/>
    </location>
</feature>
<dbReference type="EMBL" id="CAUOFW020009390">
    <property type="protein sequence ID" value="CAK9185651.1"/>
    <property type="molecule type" value="Genomic_DNA"/>
</dbReference>
<comment type="caution">
    <text evidence="3">The sequence shown here is derived from an EMBL/GenBank/DDBJ whole genome shotgun (WGS) entry which is preliminary data.</text>
</comment>
<evidence type="ECO:0000313" key="4">
    <source>
        <dbReference type="Proteomes" id="UP001642360"/>
    </source>
</evidence>
<name>A0ABC8UX50_9AQUA</name>
<gene>
    <name evidence="3" type="ORF">ILEXP_LOCUS56069</name>
</gene>
<protein>
    <submittedName>
        <fullName evidence="3">Uncharacterized protein</fullName>
    </submittedName>
</protein>
<dbReference type="Proteomes" id="UP001642360">
    <property type="component" value="Unassembled WGS sequence"/>
</dbReference>
<sequence>MKTSFLILFFFCICLLVGHGQVDAISIAPRRKTLGAKQPNFNVSPNSCGGGGGGGNQCSQLAQRCFNAGNIFFHWRAVENGPVQFTFTFADDCCKAASQIGNYCARDGFYKIITKACTGNNGGGNDHSGHTNHNGNGNGNPGNNRPKGFLGTNGSPQCSPIVQKCMYGSSHFSFSFHSGSDGVPHYVYDFAPDCCSPALQITGDCAQDADVTIITGTCRG</sequence>
<dbReference type="AlphaFoldDB" id="A0ABC8UX50"/>
<evidence type="ECO:0000313" key="3">
    <source>
        <dbReference type="EMBL" id="CAK9185651.1"/>
    </source>
</evidence>
<reference evidence="3 4" key="1">
    <citation type="submission" date="2024-02" db="EMBL/GenBank/DDBJ databases">
        <authorList>
            <person name="Vignale AGUSTIN F."/>
            <person name="Sosa J E."/>
            <person name="Modenutti C."/>
        </authorList>
    </citation>
    <scope>NUCLEOTIDE SEQUENCE [LARGE SCALE GENOMIC DNA]</scope>
</reference>
<evidence type="ECO:0000256" key="2">
    <source>
        <dbReference type="SAM" id="SignalP"/>
    </source>
</evidence>